<dbReference type="KEGG" id="hhy:Halhy_0427"/>
<dbReference type="CDD" id="cd15482">
    <property type="entry name" value="Sialidase_non-viral"/>
    <property type="match status" value="1"/>
</dbReference>
<dbReference type="Proteomes" id="UP000008461">
    <property type="component" value="Chromosome"/>
</dbReference>
<dbReference type="EMBL" id="CP002691">
    <property type="protein sequence ID" value="AEE48338.1"/>
    <property type="molecule type" value="Genomic_DNA"/>
</dbReference>
<organism evidence="2 3">
    <name type="scientific">Haliscomenobacter hydrossis (strain ATCC 27775 / DSM 1100 / LMG 10767 / O)</name>
    <dbReference type="NCBI Taxonomy" id="760192"/>
    <lineage>
        <taxon>Bacteria</taxon>
        <taxon>Pseudomonadati</taxon>
        <taxon>Bacteroidota</taxon>
        <taxon>Saprospiria</taxon>
        <taxon>Saprospirales</taxon>
        <taxon>Haliscomenobacteraceae</taxon>
        <taxon>Haliscomenobacter</taxon>
    </lineage>
</organism>
<dbReference type="PANTHER" id="PTHR43739:SF5">
    <property type="entry name" value="EXO-ALPHA-SIALIDASE"/>
    <property type="match status" value="1"/>
</dbReference>
<dbReference type="OrthoDB" id="9757947at2"/>
<dbReference type="NCBIfam" id="NF045639">
    <property type="entry name" value="GCX_COOH"/>
    <property type="match status" value="1"/>
</dbReference>
<sequence>MKQLAYTLVLVLGLFVHSYGQNIRIDRAEAEQQTIKGRFYQEWLMTRDPATGLVPRERLLDAARIARERRKTSNLRSGIIPIYWHERGPSNVGGRTRSLLIDANDPTAKRVWAGSVSGGLWRTDDIDAVAPVWVNIDDYFSNLAITTLAQSPVNPNIMFFGTGEEGQYPPGGVRGMGIWRSMDGGNNWQQLPLLIAGFNAINKIVINSAGLLYVATSSGLFRSADANGNFNAAAPPVLNGNVQDVEIAIDGTVFATVTGDGIHQFRNNIWTRLSDSDFPTTDIGRIELATAPGNANVVYAAYSATSVDSCLNVFVSMDGGQNWTPRTCPAGFGQVCWYAFIMAVDPNNANRIWLGDVNLFHSADGGSTWTQAPNNVHVDHHAIVYRPGNSDEVVFGNDGGVYRSTNATNANPVLTPKNTGYNVTQFYSTALHPVAGSNFMLGGTQDNGTQRFTCAGICATDEPTGADGGFCFVDQDNAKLQISSSQDRRFFLTTDSFATSTTILPEKKAALFITPSDYDDANNILYCSDGPDTLGRVIDIGVSNAPSFDRITQLRGGQISTIKVSPNTAHRILVGTTGGRILRIDNANQPGATTVTLLDSIFNTYVSCIDIEVGNDNHMLATTSSYGRVSIFETKDGGTSWTPVEGDLPDMPVRWALFHPFDADQALIATELGVWTSDDLAGAKTEWFPTNTFGLANVRVDMLQYRSSDHLVAAASHGRGMYTTDYFNLLRTACPPSVMHTGVISSGLYLAKDFIISDGTIAAGESVVYHAGNFIQLKENFRAAPGSFFIAAIQACSMSVVEAPTLSSKADQTSLGPNIADAPSMKCFPNPATYRMRIQLSLPVEVAYNLHVRGLDGRLVNTIVNQTGLGEQWYELDTSSYEPGIYLLLLQTAKGATTEKFVVVK</sequence>
<dbReference type="InterPro" id="IPR055015">
    <property type="entry name" value="GCX_COOH"/>
</dbReference>
<dbReference type="HOGENOM" id="CLU_004232_0_0_10"/>
<dbReference type="InterPro" id="IPR052025">
    <property type="entry name" value="Xyloglucanase_GH74"/>
</dbReference>
<evidence type="ECO:0000313" key="3">
    <source>
        <dbReference type="Proteomes" id="UP000008461"/>
    </source>
</evidence>
<dbReference type="STRING" id="760192.Halhy_0427"/>
<gene>
    <name evidence="2" type="ordered locus">Halhy_0427</name>
</gene>
<dbReference type="InterPro" id="IPR015943">
    <property type="entry name" value="WD40/YVTN_repeat-like_dom_sf"/>
</dbReference>
<evidence type="ECO:0000259" key="1">
    <source>
        <dbReference type="Pfam" id="PF18962"/>
    </source>
</evidence>
<name>F4KY75_HALH1</name>
<reference evidence="2 3" key="1">
    <citation type="journal article" date="2011" name="Stand. Genomic Sci.">
        <title>Complete genome sequence of Haliscomenobacter hydrossis type strain (O).</title>
        <authorList>
            <consortium name="US DOE Joint Genome Institute (JGI-PGF)"/>
            <person name="Daligault H."/>
            <person name="Lapidus A."/>
            <person name="Zeytun A."/>
            <person name="Nolan M."/>
            <person name="Lucas S."/>
            <person name="Del Rio T.G."/>
            <person name="Tice H."/>
            <person name="Cheng J.F."/>
            <person name="Tapia R."/>
            <person name="Han C."/>
            <person name="Goodwin L."/>
            <person name="Pitluck S."/>
            <person name="Liolios K."/>
            <person name="Pagani I."/>
            <person name="Ivanova N."/>
            <person name="Huntemann M."/>
            <person name="Mavromatis K."/>
            <person name="Mikhailova N."/>
            <person name="Pati A."/>
            <person name="Chen A."/>
            <person name="Palaniappan K."/>
            <person name="Land M."/>
            <person name="Hauser L."/>
            <person name="Brambilla E.M."/>
            <person name="Rohde M."/>
            <person name="Verbarg S."/>
            <person name="Goker M."/>
            <person name="Bristow J."/>
            <person name="Eisen J.A."/>
            <person name="Markowitz V."/>
            <person name="Hugenholtz P."/>
            <person name="Kyrpides N.C."/>
            <person name="Klenk H.P."/>
            <person name="Woyke T."/>
        </authorList>
    </citation>
    <scope>NUCLEOTIDE SEQUENCE [LARGE SCALE GENOMIC DNA]</scope>
    <source>
        <strain evidence="3">ATCC 27775 / DSM 1100 / LMG 10767 / O</strain>
    </source>
</reference>
<dbReference type="SUPFAM" id="SSF110296">
    <property type="entry name" value="Oligoxyloglucan reducing end-specific cellobiohydrolase"/>
    <property type="match status" value="2"/>
</dbReference>
<feature type="domain" description="Secretion system C-terminal sorting" evidence="1">
    <location>
        <begin position="828"/>
        <end position="903"/>
    </location>
</feature>
<dbReference type="PANTHER" id="PTHR43739">
    <property type="entry name" value="XYLOGLUCANASE (EUROFUNG)"/>
    <property type="match status" value="1"/>
</dbReference>
<protein>
    <submittedName>
        <fullName evidence="2">Conserved repeat domain protein</fullName>
    </submittedName>
</protein>
<dbReference type="eggNOG" id="COG4447">
    <property type="taxonomic scope" value="Bacteria"/>
</dbReference>
<dbReference type="Pfam" id="PF18962">
    <property type="entry name" value="Por_Secre_tail"/>
    <property type="match status" value="1"/>
</dbReference>
<dbReference type="InterPro" id="IPR026444">
    <property type="entry name" value="Secre_tail"/>
</dbReference>
<reference key="2">
    <citation type="submission" date="2011-04" db="EMBL/GenBank/DDBJ databases">
        <title>Complete sequence of chromosome of Haliscomenobacter hydrossis DSM 1100.</title>
        <authorList>
            <consortium name="US DOE Joint Genome Institute (JGI-PGF)"/>
            <person name="Lucas S."/>
            <person name="Han J."/>
            <person name="Lapidus A."/>
            <person name="Bruce D."/>
            <person name="Goodwin L."/>
            <person name="Pitluck S."/>
            <person name="Peters L."/>
            <person name="Kyrpides N."/>
            <person name="Mavromatis K."/>
            <person name="Ivanova N."/>
            <person name="Ovchinnikova G."/>
            <person name="Pagani I."/>
            <person name="Daligault H."/>
            <person name="Detter J.C."/>
            <person name="Han C."/>
            <person name="Land M."/>
            <person name="Hauser L."/>
            <person name="Markowitz V."/>
            <person name="Cheng J.-F."/>
            <person name="Hugenholtz P."/>
            <person name="Woyke T."/>
            <person name="Wu D."/>
            <person name="Verbarg S."/>
            <person name="Frueling A."/>
            <person name="Brambilla E."/>
            <person name="Klenk H.-P."/>
            <person name="Eisen J.A."/>
        </authorList>
    </citation>
    <scope>NUCLEOTIDE SEQUENCE</scope>
    <source>
        <strain>DSM 1100</strain>
    </source>
</reference>
<dbReference type="NCBIfam" id="TIGR04183">
    <property type="entry name" value="Por_Secre_tail"/>
    <property type="match status" value="1"/>
</dbReference>
<proteinExistence type="predicted"/>
<evidence type="ECO:0000313" key="2">
    <source>
        <dbReference type="EMBL" id="AEE48338.1"/>
    </source>
</evidence>
<dbReference type="Gene3D" id="2.130.10.10">
    <property type="entry name" value="YVTN repeat-like/Quinoprotein amine dehydrogenase"/>
    <property type="match status" value="3"/>
</dbReference>
<accession>F4KY75</accession>
<keyword evidence="3" id="KW-1185">Reference proteome</keyword>
<dbReference type="AlphaFoldDB" id="F4KY75"/>
<dbReference type="RefSeq" id="WP_013762902.1">
    <property type="nucleotide sequence ID" value="NC_015510.1"/>
</dbReference>
<dbReference type="GO" id="GO:0010411">
    <property type="term" value="P:xyloglucan metabolic process"/>
    <property type="evidence" value="ECO:0007669"/>
    <property type="project" value="TreeGrafter"/>
</dbReference>